<evidence type="ECO:0000313" key="1">
    <source>
        <dbReference type="EMBL" id="KST67766.1"/>
    </source>
</evidence>
<protein>
    <submittedName>
        <fullName evidence="1">Uncharacterized protein</fullName>
    </submittedName>
</protein>
<dbReference type="AlphaFoldDB" id="A0A0V7ZUA6"/>
<proteinExistence type="predicted"/>
<dbReference type="EMBL" id="LMTZ01000085">
    <property type="protein sequence ID" value="KST67766.1"/>
    <property type="molecule type" value="Genomic_DNA"/>
</dbReference>
<gene>
    <name evidence="1" type="ORF">BC008_44275</name>
</gene>
<reference evidence="1 2" key="1">
    <citation type="journal article" date="2015" name="Genome Announc.">
        <title>Draft Genome of the Euendolithic (true boring) Cyanobacterium Mastigocoleus testarum strain BC008.</title>
        <authorList>
            <person name="Guida B.S."/>
            <person name="Garcia-Pichel F."/>
        </authorList>
    </citation>
    <scope>NUCLEOTIDE SEQUENCE [LARGE SCALE GENOMIC DNA]</scope>
    <source>
        <strain evidence="1 2">BC008</strain>
    </source>
</reference>
<accession>A0A0V7ZUA6</accession>
<dbReference type="Proteomes" id="UP000053372">
    <property type="component" value="Unassembled WGS sequence"/>
</dbReference>
<keyword evidence="2" id="KW-1185">Reference proteome</keyword>
<organism evidence="1 2">
    <name type="scientific">Mastigocoleus testarum BC008</name>
    <dbReference type="NCBI Taxonomy" id="371196"/>
    <lineage>
        <taxon>Bacteria</taxon>
        <taxon>Bacillati</taxon>
        <taxon>Cyanobacteriota</taxon>
        <taxon>Cyanophyceae</taxon>
        <taxon>Nostocales</taxon>
        <taxon>Hapalosiphonaceae</taxon>
        <taxon>Mastigocoleus</taxon>
    </lineage>
</organism>
<sequence>MYSIHLSIENKRKYVLNILCNQVRKNTLLSQPKKRGTSLLLLANPVCRSLKRGEHLIINIILIEKKCQLLMRKNSNSFQGYIWIFSYMQRTVGFFWIGEPSLGNYKYDLMFNHWGKFSINPT</sequence>
<comment type="caution">
    <text evidence="1">The sequence shown here is derived from an EMBL/GenBank/DDBJ whole genome shotgun (WGS) entry which is preliminary data.</text>
</comment>
<name>A0A0V7ZUA6_9CYAN</name>
<evidence type="ECO:0000313" key="2">
    <source>
        <dbReference type="Proteomes" id="UP000053372"/>
    </source>
</evidence>